<dbReference type="InterPro" id="IPR036291">
    <property type="entry name" value="NAD(P)-bd_dom_sf"/>
</dbReference>
<dbReference type="InterPro" id="IPR005903">
    <property type="entry name" value="BchC"/>
</dbReference>
<reference evidence="4" key="1">
    <citation type="submission" date="2015-07" db="EMBL/GenBank/DDBJ databases">
        <authorList>
            <person name="Rodrigo-Torres Lidia"/>
            <person name="Arahal R.David."/>
        </authorList>
    </citation>
    <scope>NUCLEOTIDE SEQUENCE [LARGE SCALE GENOMIC DNA]</scope>
    <source>
        <strain evidence="4">CECT 5112</strain>
    </source>
</reference>
<gene>
    <name evidence="3" type="primary">yjjN_2</name>
    <name evidence="3" type="ORF">LAX5112_02968</name>
</gene>
<evidence type="ECO:0000256" key="1">
    <source>
        <dbReference type="ARBA" id="ARBA00023002"/>
    </source>
</evidence>
<dbReference type="InterPro" id="IPR011032">
    <property type="entry name" value="GroES-like_sf"/>
</dbReference>
<dbReference type="RefSeq" id="WP_055672544.1">
    <property type="nucleotide sequence ID" value="NZ_CXWD01000011.1"/>
</dbReference>
<dbReference type="Proteomes" id="UP000053235">
    <property type="component" value="Unassembled WGS sequence"/>
</dbReference>
<dbReference type="SUPFAM" id="SSF50129">
    <property type="entry name" value="GroES-like"/>
    <property type="match status" value="1"/>
</dbReference>
<keyword evidence="1 3" id="KW-0560">Oxidoreductase</keyword>
<evidence type="ECO:0000313" key="3">
    <source>
        <dbReference type="EMBL" id="CTQ71906.1"/>
    </source>
</evidence>
<dbReference type="GO" id="GO:0036354">
    <property type="term" value="F:bacteriochlorophyllide-a dehydrogenase activity"/>
    <property type="evidence" value="ECO:0007669"/>
    <property type="project" value="InterPro"/>
</dbReference>
<evidence type="ECO:0000259" key="2">
    <source>
        <dbReference type="Pfam" id="PF00107"/>
    </source>
</evidence>
<proteinExistence type="predicted"/>
<dbReference type="PANTHER" id="PTHR43189:SF1">
    <property type="entry name" value="ZINC-TYPE ALCOHOL DEHYDROGENASE-LIKE PROTEIN C1198.01"/>
    <property type="match status" value="1"/>
</dbReference>
<dbReference type="CDD" id="cd08255">
    <property type="entry name" value="2-desacetyl-2-hydroxyethyl_bacteriochlorophyllide_like"/>
    <property type="match status" value="1"/>
</dbReference>
<accession>A0A0M7ABX8</accession>
<dbReference type="PANTHER" id="PTHR43189">
    <property type="entry name" value="ZINC-TYPE ALCOHOL DEHYDROGENASE-LIKE PROTEIN C1198.01-RELATED"/>
    <property type="match status" value="1"/>
</dbReference>
<dbReference type="InterPro" id="IPR013149">
    <property type="entry name" value="ADH-like_C"/>
</dbReference>
<dbReference type="NCBIfam" id="TIGR01202">
    <property type="entry name" value="bchC"/>
    <property type="match status" value="1"/>
</dbReference>
<organism evidence="3 4">
    <name type="scientific">Roseibium alexandrii</name>
    <dbReference type="NCBI Taxonomy" id="388408"/>
    <lineage>
        <taxon>Bacteria</taxon>
        <taxon>Pseudomonadati</taxon>
        <taxon>Pseudomonadota</taxon>
        <taxon>Alphaproteobacteria</taxon>
        <taxon>Hyphomicrobiales</taxon>
        <taxon>Stappiaceae</taxon>
        <taxon>Roseibium</taxon>
    </lineage>
</organism>
<dbReference type="Gene3D" id="3.90.180.10">
    <property type="entry name" value="Medium-chain alcohol dehydrogenases, catalytic domain"/>
    <property type="match status" value="2"/>
</dbReference>
<dbReference type="AlphaFoldDB" id="A0A0M7ABX8"/>
<dbReference type="SUPFAM" id="SSF51735">
    <property type="entry name" value="NAD(P)-binding Rossmann-fold domains"/>
    <property type="match status" value="1"/>
</dbReference>
<protein>
    <submittedName>
        <fullName evidence="3">Putative L-galactonate oxidoreductase</fullName>
        <ecNumber evidence="3">1.1.1.-</ecNumber>
    </submittedName>
</protein>
<evidence type="ECO:0000313" key="4">
    <source>
        <dbReference type="Proteomes" id="UP000053235"/>
    </source>
</evidence>
<name>A0A0M7ABX8_9HYPH</name>
<dbReference type="EC" id="1.1.1.-" evidence="3"/>
<sequence length="313" mass="32992">METTAIVFEDPGKLQVKQLGLTEPSDFDVVVETLVSGVSTGTEKMLFDGTMPAFPGMKYPLVPGYESVARVVGAGPLSGREIGETVFIPGASCFEGAAGLFGATANRLVLPGVRTIQISEDFSEDAVLLALAATAHHALIRAESPVDLIIGHGVLGRLMARLACALGQEPPIVTETCTARMHGADDYDVLDPNDARASKSFDTIIDASGNQDALDPAIGRLTKGGKLVLAGFYGERVSFAFPAAFMREISVLLSAEFKPDDLQAVVDLVVSGRLSLGGLVTHHAAPTDAATAYRTAFEDPTCLKMVIDWRKAA</sequence>
<dbReference type="STRING" id="388408.LAX5112_02968"/>
<keyword evidence="4" id="KW-1185">Reference proteome</keyword>
<dbReference type="Pfam" id="PF00107">
    <property type="entry name" value="ADH_zinc_N"/>
    <property type="match status" value="1"/>
</dbReference>
<dbReference type="Gene3D" id="3.40.50.720">
    <property type="entry name" value="NAD(P)-binding Rossmann-like Domain"/>
    <property type="match status" value="1"/>
</dbReference>
<feature type="domain" description="Alcohol dehydrogenase-like C-terminal" evidence="2">
    <location>
        <begin position="197"/>
        <end position="270"/>
    </location>
</feature>
<dbReference type="EMBL" id="CXWD01000011">
    <property type="protein sequence ID" value="CTQ71906.1"/>
    <property type="molecule type" value="Genomic_DNA"/>
</dbReference>